<dbReference type="GO" id="GO:0000307">
    <property type="term" value="C:cyclin-dependent protein kinase holoenzyme complex"/>
    <property type="evidence" value="ECO:0000318"/>
    <property type="project" value="GO_Central"/>
</dbReference>
<sequence length="301" mass="34464">MCDSPNLHCNEQHRIMEEQTKEQSDPESSPFLHCQFMIQEKLAGGGGEGGGEEDELELQGLLSREERAQSEPLFCSYRDRLPEDPALDQARREAIKWTHRVCRRYAFSCITEVLSVDYFDRLHANIQVAEMKPWMVQLVATACLSLAAKVNEIHVPTLSALQVEGPNYVFEPKTVQRMELLVLSTLEWRMNPITPFSFLNHIIARLHFRTSSQMDQFSTLFELSLLSLISDSRFLHHRPSVIAAAMTCRSMEKMRYEGSQIGCYRDALRDTLKWSEAGGMFEECYELVGELQCKGAYVNCP</sequence>
<dbReference type="SMART" id="SM00385">
    <property type="entry name" value="CYCLIN"/>
    <property type="match status" value="1"/>
</dbReference>
<name>A0A059CAJ8_EUCGR</name>
<dbReference type="GO" id="GO:0005634">
    <property type="term" value="C:nucleus"/>
    <property type="evidence" value="ECO:0000318"/>
    <property type="project" value="GO_Central"/>
</dbReference>
<feature type="domain" description="Cyclin-like" evidence="6">
    <location>
        <begin position="96"/>
        <end position="184"/>
    </location>
</feature>
<evidence type="ECO:0000256" key="5">
    <source>
        <dbReference type="RuleBase" id="RU000383"/>
    </source>
</evidence>
<dbReference type="InParanoid" id="A0A059CAJ8"/>
<evidence type="ECO:0000256" key="1">
    <source>
        <dbReference type="ARBA" id="ARBA00009065"/>
    </source>
</evidence>
<dbReference type="CDD" id="cd20543">
    <property type="entry name" value="CYCLIN_AtCycD-like_rpt1"/>
    <property type="match status" value="1"/>
</dbReference>
<accession>A0A059CAJ8</accession>
<dbReference type="STRING" id="71139.A0A059CAJ8"/>
<dbReference type="InterPro" id="IPR004367">
    <property type="entry name" value="Cyclin_C-dom"/>
</dbReference>
<dbReference type="Gene3D" id="1.10.472.10">
    <property type="entry name" value="Cyclin-like"/>
    <property type="match status" value="2"/>
</dbReference>
<dbReference type="GO" id="GO:0051301">
    <property type="term" value="P:cell division"/>
    <property type="evidence" value="ECO:0007669"/>
    <property type="project" value="UniProtKB-KW"/>
</dbReference>
<keyword evidence="3 5" id="KW-0195">Cyclin</keyword>
<comment type="similarity">
    <text evidence="1">Belongs to the cyclin family. Cyclin D subfamily.</text>
</comment>
<dbReference type="InterPro" id="IPR036915">
    <property type="entry name" value="Cyclin-like_sf"/>
</dbReference>
<keyword evidence="2" id="KW-0132">Cell division</keyword>
<organism evidence="7">
    <name type="scientific">Eucalyptus grandis</name>
    <name type="common">Flooded gum</name>
    <dbReference type="NCBI Taxonomy" id="71139"/>
    <lineage>
        <taxon>Eukaryota</taxon>
        <taxon>Viridiplantae</taxon>
        <taxon>Streptophyta</taxon>
        <taxon>Embryophyta</taxon>
        <taxon>Tracheophyta</taxon>
        <taxon>Spermatophyta</taxon>
        <taxon>Magnoliopsida</taxon>
        <taxon>eudicotyledons</taxon>
        <taxon>Gunneridae</taxon>
        <taxon>Pentapetalae</taxon>
        <taxon>rosids</taxon>
        <taxon>malvids</taxon>
        <taxon>Myrtales</taxon>
        <taxon>Myrtaceae</taxon>
        <taxon>Myrtoideae</taxon>
        <taxon>Eucalypteae</taxon>
        <taxon>Eucalyptus</taxon>
    </lineage>
</organism>
<dbReference type="GO" id="GO:0005737">
    <property type="term" value="C:cytoplasm"/>
    <property type="evidence" value="ECO:0000318"/>
    <property type="project" value="GO_Central"/>
</dbReference>
<keyword evidence="4" id="KW-0131">Cell cycle</keyword>
<dbReference type="SUPFAM" id="SSF47954">
    <property type="entry name" value="Cyclin-like"/>
    <property type="match status" value="1"/>
</dbReference>
<evidence type="ECO:0000256" key="2">
    <source>
        <dbReference type="ARBA" id="ARBA00022618"/>
    </source>
</evidence>
<dbReference type="InterPro" id="IPR006671">
    <property type="entry name" value="Cyclin_N"/>
</dbReference>
<gene>
    <name evidence="7" type="ORF">EUGRSUZ_E04224</name>
</gene>
<dbReference type="PANTHER" id="PTHR10177">
    <property type="entry name" value="CYCLINS"/>
    <property type="match status" value="1"/>
</dbReference>
<evidence type="ECO:0000256" key="3">
    <source>
        <dbReference type="ARBA" id="ARBA00023127"/>
    </source>
</evidence>
<dbReference type="FunFam" id="1.10.472.10:FF:000060">
    <property type="entry name" value="D6-type cyclin"/>
    <property type="match status" value="1"/>
</dbReference>
<dbReference type="InterPro" id="IPR013763">
    <property type="entry name" value="Cyclin-like_dom"/>
</dbReference>
<dbReference type="Pfam" id="PF00134">
    <property type="entry name" value="Cyclin_N"/>
    <property type="match status" value="1"/>
</dbReference>
<dbReference type="InterPro" id="IPR039361">
    <property type="entry name" value="Cyclin"/>
</dbReference>
<evidence type="ECO:0000313" key="7">
    <source>
        <dbReference type="EMBL" id="KCW75458.1"/>
    </source>
</evidence>
<dbReference type="EMBL" id="KK198757">
    <property type="protein sequence ID" value="KCW75458.1"/>
    <property type="molecule type" value="Genomic_DNA"/>
</dbReference>
<dbReference type="GO" id="GO:0000082">
    <property type="term" value="P:G1/S transition of mitotic cell cycle"/>
    <property type="evidence" value="ECO:0000318"/>
    <property type="project" value="GO_Central"/>
</dbReference>
<dbReference type="GO" id="GO:0016538">
    <property type="term" value="F:cyclin-dependent protein serine/threonine kinase regulator activity"/>
    <property type="evidence" value="ECO:0000318"/>
    <property type="project" value="GO_Central"/>
</dbReference>
<reference evidence="7" key="1">
    <citation type="submission" date="2013-07" db="EMBL/GenBank/DDBJ databases">
        <title>The genome of Eucalyptus grandis.</title>
        <authorList>
            <person name="Schmutz J."/>
            <person name="Hayes R."/>
            <person name="Myburg A."/>
            <person name="Tuskan G."/>
            <person name="Grattapaglia D."/>
            <person name="Rokhsar D.S."/>
        </authorList>
    </citation>
    <scope>NUCLEOTIDE SEQUENCE</scope>
    <source>
        <tissue evidence="7">Leaf extractions</tissue>
    </source>
</reference>
<proteinExistence type="inferred from homology"/>
<dbReference type="eggNOG" id="KOG0656">
    <property type="taxonomic scope" value="Eukaryota"/>
</dbReference>
<dbReference type="AlphaFoldDB" id="A0A059CAJ8"/>
<protein>
    <recommendedName>
        <fullName evidence="6">Cyclin-like domain-containing protein</fullName>
    </recommendedName>
</protein>
<evidence type="ECO:0000256" key="4">
    <source>
        <dbReference type="ARBA" id="ARBA00023306"/>
    </source>
</evidence>
<dbReference type="Pfam" id="PF02984">
    <property type="entry name" value="Cyclin_C"/>
    <property type="match status" value="1"/>
</dbReference>
<evidence type="ECO:0000259" key="6">
    <source>
        <dbReference type="SMART" id="SM00385"/>
    </source>
</evidence>
<dbReference type="Gramene" id="KCW75458">
    <property type="protein sequence ID" value="KCW75458"/>
    <property type="gene ID" value="EUGRSUZ_E04224"/>
</dbReference>
<dbReference type="OMA" id="LHANIQV"/>